<accession>A0A067EEX2</accession>
<dbReference type="InterPro" id="IPR029058">
    <property type="entry name" value="AB_hydrolase_fold"/>
</dbReference>
<dbReference type="InterPro" id="IPR051167">
    <property type="entry name" value="Prolyl_oligopep/macrocyclase"/>
</dbReference>
<dbReference type="Proteomes" id="UP000027120">
    <property type="component" value="Unassembled WGS sequence"/>
</dbReference>
<dbReference type="PANTHER" id="PTHR42881">
    <property type="entry name" value="PROLYL ENDOPEPTIDASE"/>
    <property type="match status" value="1"/>
</dbReference>
<dbReference type="MEROPS" id="S09.001"/>
<protein>
    <recommendedName>
        <fullName evidence="3">Peptidase S9 prolyl oligopeptidase catalytic domain-containing protein</fullName>
    </recommendedName>
</protein>
<evidence type="ECO:0000313" key="1">
    <source>
        <dbReference type="EMBL" id="KDO49742.1"/>
    </source>
</evidence>
<dbReference type="EMBL" id="KK785102">
    <property type="protein sequence ID" value="KDO49742.1"/>
    <property type="molecule type" value="Genomic_DNA"/>
</dbReference>
<sequence length="58" mass="6664">DPDKPSQYPSTLLLTADHDDRVVPLHSLKLLAPSDQSNTRSHRVQGWTWSWTSNTEYD</sequence>
<keyword evidence="2" id="KW-1185">Reference proteome</keyword>
<reference evidence="1 2" key="1">
    <citation type="submission" date="2014-04" db="EMBL/GenBank/DDBJ databases">
        <authorList>
            <consortium name="International Citrus Genome Consortium"/>
            <person name="Gmitter F."/>
            <person name="Chen C."/>
            <person name="Farmerie W."/>
            <person name="Harkins T."/>
            <person name="Desany B."/>
            <person name="Mohiuddin M."/>
            <person name="Kodira C."/>
            <person name="Borodovsky M."/>
            <person name="Lomsadze A."/>
            <person name="Burns P."/>
            <person name="Jenkins J."/>
            <person name="Prochnik S."/>
            <person name="Shu S."/>
            <person name="Chapman J."/>
            <person name="Pitluck S."/>
            <person name="Schmutz J."/>
            <person name="Rokhsar D."/>
        </authorList>
    </citation>
    <scope>NUCLEOTIDE SEQUENCE</scope>
</reference>
<dbReference type="Gene3D" id="3.40.50.1820">
    <property type="entry name" value="alpha/beta hydrolase"/>
    <property type="match status" value="1"/>
</dbReference>
<dbReference type="eggNOG" id="KOG2237">
    <property type="taxonomic scope" value="Eukaryota"/>
</dbReference>
<name>A0A067EEX2_CITSI</name>
<proteinExistence type="predicted"/>
<evidence type="ECO:0008006" key="3">
    <source>
        <dbReference type="Google" id="ProtNLM"/>
    </source>
</evidence>
<feature type="non-terminal residue" evidence="1">
    <location>
        <position position="1"/>
    </location>
</feature>
<evidence type="ECO:0000313" key="2">
    <source>
        <dbReference type="Proteomes" id="UP000027120"/>
    </source>
</evidence>
<dbReference type="AlphaFoldDB" id="A0A067EEX2"/>
<organism evidence="1 2">
    <name type="scientific">Citrus sinensis</name>
    <name type="common">Sweet orange</name>
    <name type="synonym">Citrus aurantium var. sinensis</name>
    <dbReference type="NCBI Taxonomy" id="2711"/>
    <lineage>
        <taxon>Eukaryota</taxon>
        <taxon>Viridiplantae</taxon>
        <taxon>Streptophyta</taxon>
        <taxon>Embryophyta</taxon>
        <taxon>Tracheophyta</taxon>
        <taxon>Spermatophyta</taxon>
        <taxon>Magnoliopsida</taxon>
        <taxon>eudicotyledons</taxon>
        <taxon>Gunneridae</taxon>
        <taxon>Pentapetalae</taxon>
        <taxon>rosids</taxon>
        <taxon>malvids</taxon>
        <taxon>Sapindales</taxon>
        <taxon>Rutaceae</taxon>
        <taxon>Aurantioideae</taxon>
        <taxon>Citrus</taxon>
    </lineage>
</organism>
<gene>
    <name evidence="1" type="ORF">CISIN_1g0332611mg</name>
</gene>
<dbReference type="PANTHER" id="PTHR42881:SF2">
    <property type="entry name" value="PROLYL ENDOPEPTIDASE"/>
    <property type="match status" value="1"/>
</dbReference>